<sequence>QAGLQLFPAQLKVLEFTEQPPEPWKSMKLMEFGVTMVTGYIQIRVSLAPECCPLSQPALKFTE</sequence>
<dbReference type="Proteomes" id="UP001451303">
    <property type="component" value="Unassembled WGS sequence"/>
</dbReference>
<evidence type="ECO:0000313" key="2">
    <source>
        <dbReference type="Proteomes" id="UP001451303"/>
    </source>
</evidence>
<protein>
    <submittedName>
        <fullName evidence="1">Uncharacterized protein</fullName>
    </submittedName>
</protein>
<feature type="non-terminal residue" evidence="1">
    <location>
        <position position="1"/>
    </location>
</feature>
<accession>A0ABR3DSG5</accession>
<comment type="caution">
    <text evidence="1">The sequence shown here is derived from an EMBL/GenBank/DDBJ whole genome shotgun (WGS) entry which is preliminary data.</text>
</comment>
<gene>
    <name evidence="1" type="ORF">QR685DRAFT_433323</name>
</gene>
<organism evidence="1 2">
    <name type="scientific">Neurospora intermedia</name>
    <dbReference type="NCBI Taxonomy" id="5142"/>
    <lineage>
        <taxon>Eukaryota</taxon>
        <taxon>Fungi</taxon>
        <taxon>Dikarya</taxon>
        <taxon>Ascomycota</taxon>
        <taxon>Pezizomycotina</taxon>
        <taxon>Sordariomycetes</taxon>
        <taxon>Sordariomycetidae</taxon>
        <taxon>Sordariales</taxon>
        <taxon>Sordariaceae</taxon>
        <taxon>Neurospora</taxon>
    </lineage>
</organism>
<reference evidence="1 2" key="1">
    <citation type="submission" date="2023-09" db="EMBL/GenBank/DDBJ databases">
        <title>Multi-omics analysis of a traditional fermented food reveals byproduct-associated fungal strains for waste-to-food upcycling.</title>
        <authorList>
            <consortium name="Lawrence Berkeley National Laboratory"/>
            <person name="Rekdal V.M."/>
            <person name="Villalobos-Escobedo J.M."/>
            <person name="Rodriguez-Valeron N."/>
            <person name="Garcia M.O."/>
            <person name="Vasquez D.P."/>
            <person name="Damayanti I."/>
            <person name="Sorensen P.M."/>
            <person name="Baidoo E.E."/>
            <person name="De Carvalho A.C."/>
            <person name="Riley R."/>
            <person name="Lipzen A."/>
            <person name="He G."/>
            <person name="Yan M."/>
            <person name="Haridas S."/>
            <person name="Daum C."/>
            <person name="Yoshinaga Y."/>
            <person name="Ng V."/>
            <person name="Grigoriev I.V."/>
            <person name="Munk R."/>
            <person name="Nuraida L."/>
            <person name="Wijaya C.H."/>
            <person name="Morales P.-C."/>
            <person name="Keasling J.D."/>
        </authorList>
    </citation>
    <scope>NUCLEOTIDE SEQUENCE [LARGE SCALE GENOMIC DNA]</scope>
    <source>
        <strain evidence="1 2">FGSC 2613</strain>
    </source>
</reference>
<dbReference type="EMBL" id="JAVLET010000001">
    <property type="protein sequence ID" value="KAL0475615.1"/>
    <property type="molecule type" value="Genomic_DNA"/>
</dbReference>
<proteinExistence type="predicted"/>
<keyword evidence="2" id="KW-1185">Reference proteome</keyword>
<evidence type="ECO:0000313" key="1">
    <source>
        <dbReference type="EMBL" id="KAL0475615.1"/>
    </source>
</evidence>
<name>A0ABR3DSG5_NEUIN</name>